<dbReference type="RefSeq" id="WP_303493811.1">
    <property type="nucleotide sequence ID" value="NZ_JAUOPB010000015.1"/>
</dbReference>
<dbReference type="EMBL" id="JAUOPB010000015">
    <property type="protein sequence ID" value="MDO6424559.1"/>
    <property type="molecule type" value="Genomic_DNA"/>
</dbReference>
<gene>
    <name evidence="5" type="ORF">Q4521_18875</name>
</gene>
<dbReference type="InterPro" id="IPR051053">
    <property type="entry name" value="ECH/Chromodomain_protein"/>
</dbReference>
<dbReference type="Gene3D" id="1.10.12.10">
    <property type="entry name" value="Lyase 2-enoyl-coa Hydratase, Chain A, domain 2"/>
    <property type="match status" value="1"/>
</dbReference>
<comment type="subcellular location">
    <subcellularLocation>
        <location evidence="1">Peroxisome</location>
    </subcellularLocation>
</comment>
<dbReference type="Proteomes" id="UP001169760">
    <property type="component" value="Unassembled WGS sequence"/>
</dbReference>
<accession>A0AAW7XAM1</accession>
<protein>
    <submittedName>
        <fullName evidence="5">Enoyl-CoA hydratase-related protein</fullName>
    </submittedName>
</protein>
<dbReference type="GO" id="GO:0004165">
    <property type="term" value="F:delta(3)-delta(2)-enoyl-CoA isomerase activity"/>
    <property type="evidence" value="ECO:0007669"/>
    <property type="project" value="UniProtKB-ARBA"/>
</dbReference>
<evidence type="ECO:0000256" key="2">
    <source>
        <dbReference type="ARBA" id="ARBA00005254"/>
    </source>
</evidence>
<keyword evidence="4" id="KW-0413">Isomerase</keyword>
<dbReference type="PANTHER" id="PTHR43684:SF1">
    <property type="entry name" value="ENOYL-COA DELTA ISOMERASE 2"/>
    <property type="match status" value="1"/>
</dbReference>
<sequence>MEPSPEVLVEQRGATLEVSFNRPDRKNAINLAMYRSLTAALLRAKQDTTTRSVLIYGQGGIFTSGNDLNDFANASNLQDENNPIVIFMQALLSFPKPVVVAVEGVAVGIGTTLLLHCDLAYGHTDARFALPFVKLGLCPEYASSYLIPRIAGAAKASEWLLLGEEFSAQEAKEGNLINSVEAAPLDKARAACDKFALLPPAAVRQSKALLKQTTSDNVQRVIDTEIALFAKALSQPEFAEAVGAFFEKRKPDFSHFE</sequence>
<dbReference type="InterPro" id="IPR014748">
    <property type="entry name" value="Enoyl-CoA_hydra_C"/>
</dbReference>
<dbReference type="CDD" id="cd06558">
    <property type="entry name" value="crotonase-like"/>
    <property type="match status" value="1"/>
</dbReference>
<dbReference type="Gene3D" id="3.90.226.10">
    <property type="entry name" value="2-enoyl-CoA Hydratase, Chain A, domain 1"/>
    <property type="match status" value="1"/>
</dbReference>
<name>A0AAW7XAM1_9GAMM</name>
<evidence type="ECO:0000313" key="6">
    <source>
        <dbReference type="Proteomes" id="UP001169760"/>
    </source>
</evidence>
<evidence type="ECO:0000256" key="3">
    <source>
        <dbReference type="ARBA" id="ARBA00023140"/>
    </source>
</evidence>
<comment type="caution">
    <text evidence="5">The sequence shown here is derived from an EMBL/GenBank/DDBJ whole genome shotgun (WGS) entry which is preliminary data.</text>
</comment>
<organism evidence="5 6">
    <name type="scientific">Saccharophagus degradans</name>
    <dbReference type="NCBI Taxonomy" id="86304"/>
    <lineage>
        <taxon>Bacteria</taxon>
        <taxon>Pseudomonadati</taxon>
        <taxon>Pseudomonadota</taxon>
        <taxon>Gammaproteobacteria</taxon>
        <taxon>Cellvibrionales</taxon>
        <taxon>Cellvibrionaceae</taxon>
        <taxon>Saccharophagus</taxon>
    </lineage>
</organism>
<dbReference type="AlphaFoldDB" id="A0AAW7XAM1"/>
<dbReference type="InterPro" id="IPR001753">
    <property type="entry name" value="Enoyl-CoA_hydra/iso"/>
</dbReference>
<proteinExistence type="inferred from homology"/>
<dbReference type="SUPFAM" id="SSF52096">
    <property type="entry name" value="ClpP/crotonase"/>
    <property type="match status" value="1"/>
</dbReference>
<evidence type="ECO:0000313" key="5">
    <source>
        <dbReference type="EMBL" id="MDO6424559.1"/>
    </source>
</evidence>
<dbReference type="Pfam" id="PF00378">
    <property type="entry name" value="ECH_1"/>
    <property type="match status" value="1"/>
</dbReference>
<reference evidence="5" key="1">
    <citation type="submission" date="2023-07" db="EMBL/GenBank/DDBJ databases">
        <title>Genome content predicts the carbon catabolic preferences of heterotrophic bacteria.</title>
        <authorList>
            <person name="Gralka M."/>
        </authorList>
    </citation>
    <scope>NUCLEOTIDE SEQUENCE</scope>
    <source>
        <strain evidence="5">I3M17_2</strain>
    </source>
</reference>
<evidence type="ECO:0000256" key="4">
    <source>
        <dbReference type="ARBA" id="ARBA00023235"/>
    </source>
</evidence>
<evidence type="ECO:0000256" key="1">
    <source>
        <dbReference type="ARBA" id="ARBA00004275"/>
    </source>
</evidence>
<comment type="similarity">
    <text evidence="2">Belongs to the enoyl-CoA hydratase/isomerase family.</text>
</comment>
<dbReference type="PANTHER" id="PTHR43684">
    <property type="match status" value="1"/>
</dbReference>
<dbReference type="InterPro" id="IPR029045">
    <property type="entry name" value="ClpP/crotonase-like_dom_sf"/>
</dbReference>
<keyword evidence="3" id="KW-0576">Peroxisome</keyword>